<evidence type="ECO:0000259" key="1">
    <source>
        <dbReference type="PROSITE" id="PS50011"/>
    </source>
</evidence>
<dbReference type="SUPFAM" id="SSF56112">
    <property type="entry name" value="Protein kinase-like (PK-like)"/>
    <property type="match status" value="1"/>
</dbReference>
<dbReference type="EMBL" id="JAACJM010000113">
    <property type="protein sequence ID" value="KAF5345362.1"/>
    <property type="molecule type" value="Genomic_DNA"/>
</dbReference>
<proteinExistence type="predicted"/>
<evidence type="ECO:0000313" key="2">
    <source>
        <dbReference type="EMBL" id="KAF5345362.1"/>
    </source>
</evidence>
<dbReference type="PROSITE" id="PS50011">
    <property type="entry name" value="PROTEIN_KINASE_DOM"/>
    <property type="match status" value="1"/>
</dbReference>
<protein>
    <recommendedName>
        <fullName evidence="1">Protein kinase domain-containing protein</fullName>
    </recommendedName>
</protein>
<dbReference type="InterPro" id="IPR008271">
    <property type="entry name" value="Ser/Thr_kinase_AS"/>
</dbReference>
<dbReference type="OrthoDB" id="4062651at2759"/>
<dbReference type="GO" id="GO:0004674">
    <property type="term" value="F:protein serine/threonine kinase activity"/>
    <property type="evidence" value="ECO:0007669"/>
    <property type="project" value="TreeGrafter"/>
</dbReference>
<dbReference type="InterPro" id="IPR051681">
    <property type="entry name" value="Ser/Thr_Kinases-Pseudokinases"/>
</dbReference>
<accession>A0A8H5CP24</accession>
<gene>
    <name evidence="2" type="ORF">D9758_008509</name>
</gene>
<keyword evidence="3" id="KW-1185">Reference proteome</keyword>
<dbReference type="GO" id="GO:0005524">
    <property type="term" value="F:ATP binding"/>
    <property type="evidence" value="ECO:0007669"/>
    <property type="project" value="InterPro"/>
</dbReference>
<sequence length="608" mass="69279">MSVYGHSSNIHIAHRENEEIFDRVPLPDPSISLPDDPKLIPDIDLLIYRIYLTMQMYQKLLQVYQSLSEQIVLACEPYARKSLAFKAADWEGRKGYRNRAIYSWYHKLSKEIQRYSESSLKDQIVCHNDLKRTILRYHHSMPDEVSDMSPLDQMTQYTPKFGAFDSEELKEPLSILLSSREEAQALLSLKDRQATNFLDLLDKMMDFVEPTSALYLQCLRRLRRLCGVFGALPSSCVLNSEKQLEKTSTEALLSGGFADIWRGKYEERDTVIDVAIKVLRIYGKENLQVVRQRFCREAVLWRRFTHPNILRFLGVSTTLFPLCLISTWMSNGNIMSFLRAHPQANRVELLVDIGKGLKYLHSIGVIHGDLKGANILVDDKYHAVLSDFGLTAVTYDPHTVNAITTSAEVMGSVRWMAPEVINPDEAESRRQSPESDIYALGMVIWEVFSGKVPYHQWPRDATVVFKILLGIRPERPSDASALGLSDAVWNVIGMCWQDWRKRPRVLSVLQCLEEAFKDFIPPPFVPPAPKSLHPLPLHFDAEIDDEGNDIGVPFLQDFTNVPDNIMTAFENLQISQASQVPQTSAAADLLSGDNTSLVLELEWLDEDY</sequence>
<dbReference type="InterPro" id="IPR000719">
    <property type="entry name" value="Prot_kinase_dom"/>
</dbReference>
<organism evidence="2 3">
    <name type="scientific">Tetrapyrgos nigripes</name>
    <dbReference type="NCBI Taxonomy" id="182062"/>
    <lineage>
        <taxon>Eukaryota</taxon>
        <taxon>Fungi</taxon>
        <taxon>Dikarya</taxon>
        <taxon>Basidiomycota</taxon>
        <taxon>Agaricomycotina</taxon>
        <taxon>Agaricomycetes</taxon>
        <taxon>Agaricomycetidae</taxon>
        <taxon>Agaricales</taxon>
        <taxon>Marasmiineae</taxon>
        <taxon>Marasmiaceae</taxon>
        <taxon>Tetrapyrgos</taxon>
    </lineage>
</organism>
<dbReference type="Pfam" id="PF07714">
    <property type="entry name" value="PK_Tyr_Ser-Thr"/>
    <property type="match status" value="1"/>
</dbReference>
<dbReference type="SMART" id="SM00220">
    <property type="entry name" value="S_TKc"/>
    <property type="match status" value="1"/>
</dbReference>
<feature type="domain" description="Protein kinase" evidence="1">
    <location>
        <begin position="246"/>
        <end position="516"/>
    </location>
</feature>
<dbReference type="InterPro" id="IPR001245">
    <property type="entry name" value="Ser-Thr/Tyr_kinase_cat_dom"/>
</dbReference>
<dbReference type="AlphaFoldDB" id="A0A8H5CP24"/>
<reference evidence="2 3" key="1">
    <citation type="journal article" date="2020" name="ISME J.">
        <title>Uncovering the hidden diversity of litter-decomposition mechanisms in mushroom-forming fungi.</title>
        <authorList>
            <person name="Floudas D."/>
            <person name="Bentzer J."/>
            <person name="Ahren D."/>
            <person name="Johansson T."/>
            <person name="Persson P."/>
            <person name="Tunlid A."/>
        </authorList>
    </citation>
    <scope>NUCLEOTIDE SEQUENCE [LARGE SCALE GENOMIC DNA]</scope>
    <source>
        <strain evidence="2 3">CBS 291.85</strain>
    </source>
</reference>
<dbReference type="Proteomes" id="UP000559256">
    <property type="component" value="Unassembled WGS sequence"/>
</dbReference>
<evidence type="ECO:0000313" key="3">
    <source>
        <dbReference type="Proteomes" id="UP000559256"/>
    </source>
</evidence>
<dbReference type="InterPro" id="IPR011009">
    <property type="entry name" value="Kinase-like_dom_sf"/>
</dbReference>
<name>A0A8H5CP24_9AGAR</name>
<dbReference type="PROSITE" id="PS00108">
    <property type="entry name" value="PROTEIN_KINASE_ST"/>
    <property type="match status" value="1"/>
</dbReference>
<dbReference type="PANTHER" id="PTHR44329">
    <property type="entry name" value="SERINE/THREONINE-PROTEIN KINASE TNNI3K-RELATED"/>
    <property type="match status" value="1"/>
</dbReference>
<dbReference type="Gene3D" id="1.10.510.10">
    <property type="entry name" value="Transferase(Phosphotransferase) domain 1"/>
    <property type="match status" value="1"/>
</dbReference>
<comment type="caution">
    <text evidence="2">The sequence shown here is derived from an EMBL/GenBank/DDBJ whole genome shotgun (WGS) entry which is preliminary data.</text>
</comment>